<dbReference type="EMBL" id="GGEC01087550">
    <property type="protein sequence ID" value="MBX68034.1"/>
    <property type="molecule type" value="Transcribed_RNA"/>
</dbReference>
<accession>A0A2P2QM42</accession>
<sequence length="26" mass="2960">MTKLLMFDSMCYVNGASRPLDERAPL</sequence>
<proteinExistence type="predicted"/>
<organism evidence="1">
    <name type="scientific">Rhizophora mucronata</name>
    <name type="common">Asiatic mangrove</name>
    <dbReference type="NCBI Taxonomy" id="61149"/>
    <lineage>
        <taxon>Eukaryota</taxon>
        <taxon>Viridiplantae</taxon>
        <taxon>Streptophyta</taxon>
        <taxon>Embryophyta</taxon>
        <taxon>Tracheophyta</taxon>
        <taxon>Spermatophyta</taxon>
        <taxon>Magnoliopsida</taxon>
        <taxon>eudicotyledons</taxon>
        <taxon>Gunneridae</taxon>
        <taxon>Pentapetalae</taxon>
        <taxon>rosids</taxon>
        <taxon>fabids</taxon>
        <taxon>Malpighiales</taxon>
        <taxon>Rhizophoraceae</taxon>
        <taxon>Rhizophora</taxon>
    </lineage>
</organism>
<evidence type="ECO:0000313" key="1">
    <source>
        <dbReference type="EMBL" id="MBX68034.1"/>
    </source>
</evidence>
<reference evidence="1" key="1">
    <citation type="submission" date="2018-02" db="EMBL/GenBank/DDBJ databases">
        <title>Rhizophora mucronata_Transcriptome.</title>
        <authorList>
            <person name="Meera S.P."/>
            <person name="Sreeshan A."/>
            <person name="Augustine A."/>
        </authorList>
    </citation>
    <scope>NUCLEOTIDE SEQUENCE</scope>
    <source>
        <tissue evidence="1">Leaf</tissue>
    </source>
</reference>
<name>A0A2P2QM42_RHIMU</name>
<dbReference type="AlphaFoldDB" id="A0A2P2QM42"/>
<protein>
    <submittedName>
        <fullName evidence="1">Uncharacterized protein</fullName>
    </submittedName>
</protein>